<dbReference type="Pfam" id="PF01782">
    <property type="entry name" value="RimM"/>
    <property type="match status" value="1"/>
</dbReference>
<dbReference type="InterPro" id="IPR011033">
    <property type="entry name" value="PRC_barrel-like_sf"/>
</dbReference>
<gene>
    <name evidence="5" type="primary">rimM</name>
    <name evidence="8" type="ORF">CLV59_102733</name>
</gene>
<dbReference type="Gene3D" id="2.30.30.240">
    <property type="entry name" value="PRC-barrel domain"/>
    <property type="match status" value="1"/>
</dbReference>
<comment type="subcellular location">
    <subcellularLocation>
        <location evidence="5">Cytoplasm</location>
    </subcellularLocation>
</comment>
<comment type="similarity">
    <text evidence="5">Belongs to the RimM family.</text>
</comment>
<evidence type="ECO:0000313" key="9">
    <source>
        <dbReference type="Proteomes" id="UP000249819"/>
    </source>
</evidence>
<evidence type="ECO:0000259" key="7">
    <source>
        <dbReference type="Pfam" id="PF24986"/>
    </source>
</evidence>
<protein>
    <recommendedName>
        <fullName evidence="5">Ribosome maturation factor RimM</fullName>
    </recommendedName>
</protein>
<organism evidence="8 9">
    <name type="scientific">Chitinophaga dinghuensis</name>
    <dbReference type="NCBI Taxonomy" id="1539050"/>
    <lineage>
        <taxon>Bacteria</taxon>
        <taxon>Pseudomonadati</taxon>
        <taxon>Bacteroidota</taxon>
        <taxon>Chitinophagia</taxon>
        <taxon>Chitinophagales</taxon>
        <taxon>Chitinophagaceae</taxon>
        <taxon>Chitinophaga</taxon>
    </lineage>
</organism>
<dbReference type="RefSeq" id="WP_111591637.1">
    <property type="nucleotide sequence ID" value="NZ_QLMA01000002.1"/>
</dbReference>
<dbReference type="HAMAP" id="MF_00014">
    <property type="entry name" value="Ribosome_mat_RimM"/>
    <property type="match status" value="1"/>
</dbReference>
<evidence type="ECO:0000256" key="5">
    <source>
        <dbReference type="HAMAP-Rule" id="MF_00014"/>
    </source>
</evidence>
<keyword evidence="4 5" id="KW-0143">Chaperone</keyword>
<feature type="domain" description="RimM N-terminal" evidence="6">
    <location>
        <begin position="7"/>
        <end position="89"/>
    </location>
</feature>
<dbReference type="EMBL" id="QLMA01000002">
    <property type="protein sequence ID" value="RAJ86024.1"/>
    <property type="molecule type" value="Genomic_DNA"/>
</dbReference>
<keyword evidence="9" id="KW-1185">Reference proteome</keyword>
<dbReference type="SUPFAM" id="SSF50346">
    <property type="entry name" value="PRC-barrel domain"/>
    <property type="match status" value="1"/>
</dbReference>
<evidence type="ECO:0000259" key="6">
    <source>
        <dbReference type="Pfam" id="PF01782"/>
    </source>
</evidence>
<sequence>MSNYFSIGKLLSAHGLQGEILVKHSLGKRSALKGVEAVFLEERKNSFIPYFIKEVKAKNADHLYLKLDGIDSKEAAQKLLPGQVYLQEADFKEQTASSAPLALLGYTVEDAHHGTLGQIEEVIEMPMQVLVKVQISGKEALLPINDQSLVKMDKKNQVVYVDLPEGLVELYTG</sequence>
<dbReference type="NCBIfam" id="TIGR02273">
    <property type="entry name" value="16S_RimM"/>
    <property type="match status" value="1"/>
</dbReference>
<dbReference type="GO" id="GO:0006364">
    <property type="term" value="P:rRNA processing"/>
    <property type="evidence" value="ECO:0007669"/>
    <property type="project" value="UniProtKB-UniRule"/>
</dbReference>
<comment type="caution">
    <text evidence="8">The sequence shown here is derived from an EMBL/GenBank/DDBJ whole genome shotgun (WGS) entry which is preliminary data.</text>
</comment>
<dbReference type="Gene3D" id="2.40.30.60">
    <property type="entry name" value="RimM"/>
    <property type="match status" value="1"/>
</dbReference>
<dbReference type="GO" id="GO:0043022">
    <property type="term" value="F:ribosome binding"/>
    <property type="evidence" value="ECO:0007669"/>
    <property type="project" value="InterPro"/>
</dbReference>
<dbReference type="InterPro" id="IPR009000">
    <property type="entry name" value="Transl_B-barrel_sf"/>
</dbReference>
<keyword evidence="3 5" id="KW-0698">rRNA processing</keyword>
<keyword evidence="1 5" id="KW-0963">Cytoplasm</keyword>
<comment type="domain">
    <text evidence="5">The PRC barrel domain binds ribosomal protein uS19.</text>
</comment>
<dbReference type="SUPFAM" id="SSF50447">
    <property type="entry name" value="Translation proteins"/>
    <property type="match status" value="1"/>
</dbReference>
<evidence type="ECO:0000313" key="8">
    <source>
        <dbReference type="EMBL" id="RAJ86024.1"/>
    </source>
</evidence>
<dbReference type="InterPro" id="IPR002676">
    <property type="entry name" value="RimM_N"/>
</dbReference>
<dbReference type="GO" id="GO:0005840">
    <property type="term" value="C:ribosome"/>
    <property type="evidence" value="ECO:0007669"/>
    <property type="project" value="InterPro"/>
</dbReference>
<dbReference type="AlphaFoldDB" id="A0A327W8R6"/>
<dbReference type="GO" id="GO:0042274">
    <property type="term" value="P:ribosomal small subunit biogenesis"/>
    <property type="evidence" value="ECO:0007669"/>
    <property type="project" value="UniProtKB-UniRule"/>
</dbReference>
<comment type="function">
    <text evidence="5">An accessory protein needed during the final step in the assembly of 30S ribosomal subunit, possibly for assembly of the head region. Essential for efficient processing of 16S rRNA. May be needed both before and after RbfA during the maturation of 16S rRNA. It has affinity for free ribosomal 30S subunits but not for 70S ribosomes.</text>
</comment>
<proteinExistence type="inferred from homology"/>
<dbReference type="GO" id="GO:0005737">
    <property type="term" value="C:cytoplasm"/>
    <property type="evidence" value="ECO:0007669"/>
    <property type="project" value="UniProtKB-SubCell"/>
</dbReference>
<evidence type="ECO:0000256" key="1">
    <source>
        <dbReference type="ARBA" id="ARBA00022490"/>
    </source>
</evidence>
<dbReference type="InterPro" id="IPR011961">
    <property type="entry name" value="RimM"/>
</dbReference>
<dbReference type="OrthoDB" id="9810331at2"/>
<reference evidence="8 9" key="1">
    <citation type="submission" date="2018-06" db="EMBL/GenBank/DDBJ databases">
        <title>Genomic Encyclopedia of Archaeal and Bacterial Type Strains, Phase II (KMG-II): from individual species to whole genera.</title>
        <authorList>
            <person name="Goeker M."/>
        </authorList>
    </citation>
    <scope>NUCLEOTIDE SEQUENCE [LARGE SCALE GENOMIC DNA]</scope>
    <source>
        <strain evidence="8 9">DSM 29821</strain>
    </source>
</reference>
<dbReference type="PANTHER" id="PTHR33692:SF1">
    <property type="entry name" value="RIBOSOME MATURATION FACTOR RIMM"/>
    <property type="match status" value="1"/>
</dbReference>
<dbReference type="PANTHER" id="PTHR33692">
    <property type="entry name" value="RIBOSOME MATURATION FACTOR RIMM"/>
    <property type="match status" value="1"/>
</dbReference>
<evidence type="ECO:0000256" key="2">
    <source>
        <dbReference type="ARBA" id="ARBA00022517"/>
    </source>
</evidence>
<keyword evidence="2 5" id="KW-0690">Ribosome biogenesis</keyword>
<feature type="domain" description="Ribosome maturation factor RimM PRC barrel" evidence="7">
    <location>
        <begin position="103"/>
        <end position="167"/>
    </location>
</feature>
<accession>A0A327W8R6</accession>
<dbReference type="InterPro" id="IPR056792">
    <property type="entry name" value="PRC_RimM"/>
</dbReference>
<comment type="subunit">
    <text evidence="5">Binds ribosomal protein uS19.</text>
</comment>
<dbReference type="Proteomes" id="UP000249819">
    <property type="component" value="Unassembled WGS sequence"/>
</dbReference>
<dbReference type="Pfam" id="PF24986">
    <property type="entry name" value="PRC_RimM"/>
    <property type="match status" value="1"/>
</dbReference>
<name>A0A327W8R6_9BACT</name>
<evidence type="ECO:0000256" key="3">
    <source>
        <dbReference type="ARBA" id="ARBA00022552"/>
    </source>
</evidence>
<dbReference type="InterPro" id="IPR036976">
    <property type="entry name" value="RimM_N_sf"/>
</dbReference>
<evidence type="ECO:0000256" key="4">
    <source>
        <dbReference type="ARBA" id="ARBA00023186"/>
    </source>
</evidence>